<dbReference type="Pfam" id="PF17921">
    <property type="entry name" value="Integrase_H2C2"/>
    <property type="match status" value="1"/>
</dbReference>
<dbReference type="GeneTree" id="ENSGT01050000244855"/>
<accession>A0A3B4ZGW6</accession>
<dbReference type="PROSITE" id="PS50994">
    <property type="entry name" value="INTEGRASE"/>
    <property type="match status" value="1"/>
</dbReference>
<dbReference type="InterPro" id="IPR050951">
    <property type="entry name" value="Retrovirus_Pol_polyprotein"/>
</dbReference>
<dbReference type="Pfam" id="PF00665">
    <property type="entry name" value="rve"/>
    <property type="match status" value="1"/>
</dbReference>
<dbReference type="STRING" id="144197.ENSSPAP00000005589"/>
<evidence type="ECO:0000313" key="3">
    <source>
        <dbReference type="Ensembl" id="ENSSPAP00000005589.1"/>
    </source>
</evidence>
<evidence type="ECO:0000256" key="1">
    <source>
        <dbReference type="ARBA" id="ARBA00039658"/>
    </source>
</evidence>
<dbReference type="AlphaFoldDB" id="A0A3B4ZGW6"/>
<dbReference type="InterPro" id="IPR012337">
    <property type="entry name" value="RNaseH-like_sf"/>
</dbReference>
<dbReference type="GO" id="GO:0015074">
    <property type="term" value="P:DNA integration"/>
    <property type="evidence" value="ECO:0007669"/>
    <property type="project" value="InterPro"/>
</dbReference>
<dbReference type="PANTHER" id="PTHR37984">
    <property type="entry name" value="PROTEIN CBG26694"/>
    <property type="match status" value="1"/>
</dbReference>
<dbReference type="Gene3D" id="1.10.340.70">
    <property type="match status" value="1"/>
</dbReference>
<proteinExistence type="predicted"/>
<evidence type="ECO:0000259" key="2">
    <source>
        <dbReference type="PROSITE" id="PS50994"/>
    </source>
</evidence>
<dbReference type="Ensembl" id="ENSSPAT00000005704.1">
    <property type="protein sequence ID" value="ENSSPAP00000005589.1"/>
    <property type="gene ID" value="ENSSPAG00000004333.1"/>
</dbReference>
<dbReference type="SUPFAM" id="SSF53098">
    <property type="entry name" value="Ribonuclease H-like"/>
    <property type="match status" value="1"/>
</dbReference>
<feature type="domain" description="Integrase catalytic" evidence="2">
    <location>
        <begin position="326"/>
        <end position="484"/>
    </location>
</feature>
<dbReference type="InterPro" id="IPR036397">
    <property type="entry name" value="RNaseH_sf"/>
</dbReference>
<dbReference type="FunFam" id="1.10.340.70:FF:000001">
    <property type="entry name" value="Retrovirus-related Pol polyprotein from transposon gypsy-like Protein"/>
    <property type="match status" value="1"/>
</dbReference>
<dbReference type="InterPro" id="IPR041588">
    <property type="entry name" value="Integrase_H2C2"/>
</dbReference>
<dbReference type="PANTHER" id="PTHR37984:SF15">
    <property type="entry name" value="INTEGRASE CATALYTIC DOMAIN-CONTAINING PROTEIN"/>
    <property type="match status" value="1"/>
</dbReference>
<protein>
    <recommendedName>
        <fullName evidence="1">Gypsy retrotransposon integrase-like protein 1</fullName>
    </recommendedName>
</protein>
<name>A0A3B4ZGW6_9TELE</name>
<sequence length="563" mass="62511">MDGFVSMSAGGEKIPVKILRDTAASQSFILEGLLPLNSGTAVGSDVPVRGFDMQDIGVPLHRIVVQSDLWSGDAVVGVRPGFPITGVSMIMGNDLAGGRVLVTPEVTPVPVACDRPDELALQYPNVFTSCAVTRAAANCERIQTEDDIDLSDSFMCVLDADSSNAPSLNRKNREKSGLHVPDVGSLSLSRQQLVADQQTDGSLARLFETAVTDEVCESMSSGYFVKEGLLLRKWTPLNISPTEDWSVVMQIVIPVPYRAEILKLAHDVPLAGHLGIRKTYDRILRHFLWPGLKGDVIHFCRSCHWCQIAGKPNQAIPPAPLYPIPAVGEPFEHVLVDCVGPLPRTKSGNKFLLTVMCAATRFPEVFPVRKITTPVVVQALTKFFSLFGLPRVLQTDQGSNFMSKVFAQVLKQLNIRHCHSSAYHPESQGALERFHQTLKTMLRKYCLEFEKDWDEGIYLQMFAIREVVQESLGFCPSELVFAHTVRGPLKLLKDKWLCGDTDQNLLDYVSRFRFRLRHACEIARDNLVVAQARMKSWFDKTAKVREFKPGEKVLVLLPIPGSS</sequence>
<reference evidence="3" key="1">
    <citation type="submission" date="2023-09" db="UniProtKB">
        <authorList>
            <consortium name="Ensembl"/>
        </authorList>
    </citation>
    <scope>IDENTIFICATION</scope>
</reference>
<dbReference type="InterPro" id="IPR001584">
    <property type="entry name" value="Integrase_cat-core"/>
</dbReference>
<organism evidence="3">
    <name type="scientific">Stegastes partitus</name>
    <name type="common">bicolor damselfish</name>
    <dbReference type="NCBI Taxonomy" id="144197"/>
    <lineage>
        <taxon>Eukaryota</taxon>
        <taxon>Metazoa</taxon>
        <taxon>Chordata</taxon>
        <taxon>Craniata</taxon>
        <taxon>Vertebrata</taxon>
        <taxon>Euteleostomi</taxon>
        <taxon>Actinopterygii</taxon>
        <taxon>Neopterygii</taxon>
        <taxon>Teleostei</taxon>
        <taxon>Neoteleostei</taxon>
        <taxon>Acanthomorphata</taxon>
        <taxon>Ovalentaria</taxon>
        <taxon>Pomacentridae</taxon>
        <taxon>Stegastes</taxon>
    </lineage>
</organism>
<dbReference type="FunFam" id="3.30.420.10:FF:000032">
    <property type="entry name" value="Retrovirus-related Pol polyprotein from transposon 297-like Protein"/>
    <property type="match status" value="1"/>
</dbReference>
<dbReference type="GO" id="GO:0003676">
    <property type="term" value="F:nucleic acid binding"/>
    <property type="evidence" value="ECO:0007669"/>
    <property type="project" value="InterPro"/>
</dbReference>
<dbReference type="Gene3D" id="3.30.420.10">
    <property type="entry name" value="Ribonuclease H-like superfamily/Ribonuclease H"/>
    <property type="match status" value="1"/>
</dbReference>